<keyword evidence="2" id="KW-1185">Reference proteome</keyword>
<gene>
    <name evidence="1" type="ORF">GCM10007424_00600</name>
</gene>
<dbReference type="Proteomes" id="UP000615760">
    <property type="component" value="Unassembled WGS sequence"/>
</dbReference>
<reference evidence="2" key="1">
    <citation type="journal article" date="2019" name="Int. J. Syst. Evol. Microbiol.">
        <title>The Global Catalogue of Microorganisms (GCM) 10K type strain sequencing project: providing services to taxonomists for standard genome sequencing and annotation.</title>
        <authorList>
            <consortium name="The Broad Institute Genomics Platform"/>
            <consortium name="The Broad Institute Genome Sequencing Center for Infectious Disease"/>
            <person name="Wu L."/>
            <person name="Ma J."/>
        </authorList>
    </citation>
    <scope>NUCLEOTIDE SEQUENCE [LARGE SCALE GENOMIC DNA]</scope>
    <source>
        <strain evidence="2">CGMCC 1.15461</strain>
    </source>
</reference>
<organism evidence="1 2">
    <name type="scientific">Flavobacterium suaedae</name>
    <dbReference type="NCBI Taxonomy" id="1767027"/>
    <lineage>
        <taxon>Bacteria</taxon>
        <taxon>Pseudomonadati</taxon>
        <taxon>Bacteroidota</taxon>
        <taxon>Flavobacteriia</taxon>
        <taxon>Flavobacteriales</taxon>
        <taxon>Flavobacteriaceae</taxon>
        <taxon>Flavobacterium</taxon>
    </lineage>
</organism>
<protein>
    <submittedName>
        <fullName evidence="1">Uncharacterized protein</fullName>
    </submittedName>
</protein>
<dbReference type="RefSeq" id="WP_188619226.1">
    <property type="nucleotide sequence ID" value="NZ_BMJE01000001.1"/>
</dbReference>
<proteinExistence type="predicted"/>
<evidence type="ECO:0000313" key="2">
    <source>
        <dbReference type="Proteomes" id="UP000615760"/>
    </source>
</evidence>
<evidence type="ECO:0000313" key="1">
    <source>
        <dbReference type="EMBL" id="GGB64599.1"/>
    </source>
</evidence>
<comment type="caution">
    <text evidence="1">The sequence shown here is derived from an EMBL/GenBank/DDBJ whole genome shotgun (WGS) entry which is preliminary data.</text>
</comment>
<accession>A0ABQ1JC18</accession>
<dbReference type="EMBL" id="BMJE01000001">
    <property type="protein sequence ID" value="GGB64599.1"/>
    <property type="molecule type" value="Genomic_DNA"/>
</dbReference>
<name>A0ABQ1JC18_9FLAO</name>
<sequence>MSTARTYSLEWLDALISVTLNPARPYRRELRAEDIALLLEKVSLESQQVEHELNDKVFALYKDSQVCHLVQKYHTALTHLKEQATGYLNGEAASGSDPFRELEERIASSLSTLLTFIEQRYSHYLSPATEDLPEMPAVPLKPSNDRMKIYCNLSGDQLALMLRAADEAQLLKARSMNAVFKAIIPHLATAQRNELSADAIRSKAYNPEEPDREACINALQNMIRKIKDY</sequence>